<evidence type="ECO:0000256" key="2">
    <source>
        <dbReference type="SAM" id="SignalP"/>
    </source>
</evidence>
<feature type="transmembrane region" description="Helical" evidence="1">
    <location>
        <begin position="876"/>
        <end position="897"/>
    </location>
</feature>
<evidence type="ECO:0000313" key="4">
    <source>
        <dbReference type="Proteomes" id="UP000735302"/>
    </source>
</evidence>
<protein>
    <submittedName>
        <fullName evidence="3">Uncharacterized protein</fullName>
    </submittedName>
</protein>
<keyword evidence="4" id="KW-1185">Reference proteome</keyword>
<reference evidence="3 4" key="1">
    <citation type="journal article" date="2021" name="Elife">
        <title>Chloroplast acquisition without the gene transfer in kleptoplastic sea slugs, Plakobranchus ocellatus.</title>
        <authorList>
            <person name="Maeda T."/>
            <person name="Takahashi S."/>
            <person name="Yoshida T."/>
            <person name="Shimamura S."/>
            <person name="Takaki Y."/>
            <person name="Nagai Y."/>
            <person name="Toyoda A."/>
            <person name="Suzuki Y."/>
            <person name="Arimoto A."/>
            <person name="Ishii H."/>
            <person name="Satoh N."/>
            <person name="Nishiyama T."/>
            <person name="Hasebe M."/>
            <person name="Maruyama T."/>
            <person name="Minagawa J."/>
            <person name="Obokata J."/>
            <person name="Shigenobu S."/>
        </authorList>
    </citation>
    <scope>NUCLEOTIDE SEQUENCE [LARGE SCALE GENOMIC DNA]</scope>
</reference>
<dbReference type="Gene3D" id="2.60.40.420">
    <property type="entry name" value="Cupredoxins - blue copper proteins"/>
    <property type="match status" value="1"/>
</dbReference>
<dbReference type="InterPro" id="IPR008972">
    <property type="entry name" value="Cupredoxin"/>
</dbReference>
<evidence type="ECO:0000313" key="3">
    <source>
        <dbReference type="EMBL" id="GFN99005.1"/>
    </source>
</evidence>
<feature type="chain" id="PRO_5043719135" evidence="2">
    <location>
        <begin position="20"/>
        <end position="917"/>
    </location>
</feature>
<feature type="signal peptide" evidence="2">
    <location>
        <begin position="1"/>
        <end position="19"/>
    </location>
</feature>
<comment type="caution">
    <text evidence="3">The sequence shown here is derived from an EMBL/GenBank/DDBJ whole genome shotgun (WGS) entry which is preliminary data.</text>
</comment>
<name>A0AAV3ZIR1_9GAST</name>
<sequence length="917" mass="101965">MIRIEHTLCIFLILAQTRAHVRFVCPRPTSPESNLESSSITNTVCPLKEGSTITDVEPGLFTVRFEETRFMKGAPFRILLVDNREVSPDVSNSTNTASLDEEGDPLSCLLLDHIPHNDHAIISDTCMKKGNEYPLGVCEESSYYITIRIPDVTCEDCSLVLQQIDVLPDHAVCDLNQRNGSTSNCFIFSSCARVRIRATEAGQGSDLRACGNYLQNIPGDWPYRPQDLYKTSHGAGLTMDLLHSNLHIDIPKDVTMGSVEKVEILQGGAVVWHSQVDEEQGNADAYLLTWKTLNKSQLHALRAGKYVLNVVRGKKATGADIIYLDQHFSEGRMSSLHDVYSHQGWLISSKFLGRQVEDPLAAFPAGRCAPRAHHYVAYLHSVHITAHGILGLTVMENRAYITAVLHEDNEVMQTIRIMPPDLVKLPKILIDVPQSFNGLVQAAIDISDHIPHLETERFLKSVEIKTDKEDAVLIGDLEEGMYAVLRDESGTVQGMGALQFTQGQAVRLEIVVKDLSPTIEAVHLYGLGKQPADISRNTIRCTHKFCCLEARLTDPSSELVLSLVKGQAVLHVDTGARNVSGQVIVPTQRYCEMMDGQCETDNMEFSLFGVGVDHKDNSKGGLEEDMGLIQTGTFALDRANILMYCLEFENVAIGNQSLEASLTVGNQPIDSMTLQLDPSLSNSYFGCSKIPLRTDAAVLPSLTGLGKEKVMLTVKRGGEKMMYQEVPHVHRSNCTHTVIHEVGKTRAQWSINSTPLADIYAVVLDILHFVFRANTSVYLANNKAAFENCNFEEAREITKVTSVYNMYSYFFHIKEAGTRYFMDKESCNTSTPLKLVVRITDPENVVDTASHSRWCKRSAYSVWRARLTHTWGSPNVSGPIIIGLVLGLVCSVAFLIWQGVRLRIIPDRFQGRHESLF</sequence>
<evidence type="ECO:0000256" key="1">
    <source>
        <dbReference type="SAM" id="Phobius"/>
    </source>
</evidence>
<dbReference type="EMBL" id="BLXT01002928">
    <property type="protein sequence ID" value="GFN99005.1"/>
    <property type="molecule type" value="Genomic_DNA"/>
</dbReference>
<organism evidence="3 4">
    <name type="scientific">Plakobranchus ocellatus</name>
    <dbReference type="NCBI Taxonomy" id="259542"/>
    <lineage>
        <taxon>Eukaryota</taxon>
        <taxon>Metazoa</taxon>
        <taxon>Spiralia</taxon>
        <taxon>Lophotrochozoa</taxon>
        <taxon>Mollusca</taxon>
        <taxon>Gastropoda</taxon>
        <taxon>Heterobranchia</taxon>
        <taxon>Euthyneura</taxon>
        <taxon>Panpulmonata</taxon>
        <taxon>Sacoglossa</taxon>
        <taxon>Placobranchoidea</taxon>
        <taxon>Plakobranchidae</taxon>
        <taxon>Plakobranchus</taxon>
    </lineage>
</organism>
<dbReference type="Proteomes" id="UP000735302">
    <property type="component" value="Unassembled WGS sequence"/>
</dbReference>
<proteinExistence type="predicted"/>
<keyword evidence="2" id="KW-0732">Signal</keyword>
<keyword evidence="1" id="KW-0812">Transmembrane</keyword>
<accession>A0AAV3ZIR1</accession>
<gene>
    <name evidence="3" type="ORF">PoB_002551100</name>
</gene>
<keyword evidence="1" id="KW-0472">Membrane</keyword>
<dbReference type="AlphaFoldDB" id="A0AAV3ZIR1"/>
<keyword evidence="1" id="KW-1133">Transmembrane helix</keyword>